<dbReference type="Proteomes" id="UP000245905">
    <property type="component" value="Unassembled WGS sequence"/>
</dbReference>
<dbReference type="InterPro" id="IPR000792">
    <property type="entry name" value="Tscrpt_reg_LuxR_C"/>
</dbReference>
<evidence type="ECO:0000313" key="16">
    <source>
        <dbReference type="EMBL" id="MSD27429.1"/>
    </source>
</evidence>
<dbReference type="Pfam" id="PF00072">
    <property type="entry name" value="Response_reg"/>
    <property type="match status" value="1"/>
</dbReference>
<organism evidence="11 34">
    <name type="scientific">Agathobacter rectalis</name>
    <dbReference type="NCBI Taxonomy" id="39491"/>
    <lineage>
        <taxon>Bacteria</taxon>
        <taxon>Bacillati</taxon>
        <taxon>Bacillota</taxon>
        <taxon>Clostridia</taxon>
        <taxon>Lachnospirales</taxon>
        <taxon>Lachnospiraceae</taxon>
        <taxon>Agathobacter</taxon>
    </lineage>
</organism>
<dbReference type="EMBL" id="JAJFBX010000018">
    <property type="protein sequence ID" value="MCC2747720.1"/>
    <property type="molecule type" value="Genomic_DNA"/>
</dbReference>
<keyword evidence="2 7" id="KW-0597">Phosphoprotein</keyword>
<accession>A0A174E1V9</accession>
<dbReference type="PANTHER" id="PTHR43214">
    <property type="entry name" value="TWO-COMPONENT RESPONSE REGULATOR"/>
    <property type="match status" value="1"/>
</dbReference>
<evidence type="ECO:0000313" key="49">
    <source>
        <dbReference type="Proteomes" id="UP000286220"/>
    </source>
</evidence>
<dbReference type="Proteomes" id="UP000283431">
    <property type="component" value="Unassembled WGS sequence"/>
</dbReference>
<feature type="domain" description="Response regulatory" evidence="9">
    <location>
        <begin position="4"/>
        <end position="120"/>
    </location>
</feature>
<dbReference type="EMBL" id="QSEN01000043">
    <property type="protein sequence ID" value="RGZ73757.1"/>
    <property type="molecule type" value="Genomic_DNA"/>
</dbReference>
<evidence type="ECO:0000313" key="46">
    <source>
        <dbReference type="Proteomes" id="UP000284835"/>
    </source>
</evidence>
<dbReference type="PANTHER" id="PTHR43214:SF43">
    <property type="entry name" value="TWO-COMPONENT RESPONSE REGULATOR"/>
    <property type="match status" value="1"/>
</dbReference>
<dbReference type="Proteomes" id="UP001193756">
    <property type="component" value="Unassembled WGS sequence"/>
</dbReference>
<evidence type="ECO:0000313" key="13">
    <source>
        <dbReference type="EMBL" id="MCC2747720.1"/>
    </source>
</evidence>
<dbReference type="EMBL" id="JAQLYE010000024">
    <property type="protein sequence ID" value="MDB8018832.1"/>
    <property type="molecule type" value="Genomic_DNA"/>
</dbReference>
<evidence type="ECO:0000256" key="4">
    <source>
        <dbReference type="ARBA" id="ARBA00023125"/>
    </source>
</evidence>
<evidence type="ECO:0000313" key="52">
    <source>
        <dbReference type="Proteomes" id="UP000479563"/>
    </source>
</evidence>
<evidence type="ECO:0000259" key="9">
    <source>
        <dbReference type="PROSITE" id="PS50110"/>
    </source>
</evidence>
<evidence type="ECO:0000313" key="43">
    <source>
        <dbReference type="Proteomes" id="UP000283683"/>
    </source>
</evidence>
<dbReference type="InterPro" id="IPR001789">
    <property type="entry name" value="Sig_transdc_resp-reg_receiver"/>
</dbReference>
<dbReference type="Proteomes" id="UP000283501">
    <property type="component" value="Unassembled WGS sequence"/>
</dbReference>
<dbReference type="SMART" id="SM00421">
    <property type="entry name" value="HTH_LUXR"/>
    <property type="match status" value="1"/>
</dbReference>
<evidence type="ECO:0000259" key="8">
    <source>
        <dbReference type="PROSITE" id="PS50043"/>
    </source>
</evidence>
<reference evidence="13" key="9">
    <citation type="submission" date="2021-10" db="EMBL/GenBank/DDBJ databases">
        <title>Collection of gut derived symbiotic bacterial strains cultured from healthy donors.</title>
        <authorList>
            <person name="Lin H."/>
            <person name="Littmann E."/>
            <person name="Claire K."/>
            <person name="Pamer E."/>
        </authorList>
    </citation>
    <scope>NUCLEOTIDE SEQUENCE</scope>
    <source>
        <strain evidence="13">MSK.22.92</strain>
    </source>
</reference>
<dbReference type="EMBL" id="VSTG01000018">
    <property type="protein sequence ID" value="TYL56573.1"/>
    <property type="molecule type" value="Genomic_DNA"/>
</dbReference>
<dbReference type="EMBL" id="JAAIMP010000016">
    <property type="protein sequence ID" value="NSC77790.1"/>
    <property type="molecule type" value="Genomic_DNA"/>
</dbReference>
<dbReference type="RefSeq" id="WP_012744409.1">
    <property type="nucleotide sequence ID" value="NZ_CP092643.1"/>
</dbReference>
<evidence type="ECO:0000256" key="5">
    <source>
        <dbReference type="ARBA" id="ARBA00023163"/>
    </source>
</evidence>
<dbReference type="Proteomes" id="UP000465607">
    <property type="component" value="Unassembled WGS sequence"/>
</dbReference>
<evidence type="ECO:0000313" key="23">
    <source>
        <dbReference type="EMBL" id="RGU20486.1"/>
    </source>
</evidence>
<dbReference type="EMBL" id="QSAZ01000017">
    <property type="protein sequence ID" value="RGW85401.1"/>
    <property type="molecule type" value="Genomic_DNA"/>
</dbReference>
<evidence type="ECO:0000256" key="1">
    <source>
        <dbReference type="ARBA" id="ARBA00018672"/>
    </source>
</evidence>
<evidence type="ECO:0000313" key="26">
    <source>
        <dbReference type="EMBL" id="RGZ73757.1"/>
    </source>
</evidence>
<sequence>MAINIMITDDHSMIREGLKNLLELDGDIKVIAEAENGEDCLDKLKTFRPDVLLLDINMPKMNGLEVLKALKDRKSKVKVLVLTVHNETEYLMKAVDIGINGYVLKDSESAELKKAIFTIADGETYIQPSLIPALNSKMIQKNEDELKIDALTKREMEVLKEMAVGKFNRDIAKEMKISERTVKNHISSIFKKLEVTDRTQAAVFAIRNNIIQIM</sequence>
<evidence type="ECO:0000313" key="34">
    <source>
        <dbReference type="Proteomes" id="UP000095384"/>
    </source>
</evidence>
<dbReference type="CDD" id="cd17535">
    <property type="entry name" value="REC_NarL-like"/>
    <property type="match status" value="1"/>
</dbReference>
<reference evidence="12" key="10">
    <citation type="submission" date="2021-10" db="EMBL/GenBank/DDBJ databases">
        <title>Collection of gut derived symbiotic bacterial strains cultured from healthy donors.</title>
        <authorList>
            <person name="Lin H."/>
            <person name="Littmann E."/>
            <person name="Kohout C."/>
            <person name="Pamer E.G."/>
        </authorList>
    </citation>
    <scope>NUCLEOTIDE SEQUENCE</scope>
    <source>
        <strain evidence="12">DFI.7.28A</strain>
    </source>
</reference>
<name>A0A174E1V9_9FIRM</name>
<dbReference type="Proteomes" id="UP001197847">
    <property type="component" value="Unassembled WGS sequence"/>
</dbReference>
<protein>
    <recommendedName>
        <fullName evidence="1">Stage 0 sporulation protein A homolog</fullName>
    </recommendedName>
</protein>
<evidence type="ECO:0000313" key="14">
    <source>
        <dbReference type="EMBL" id="MDB8018832.1"/>
    </source>
</evidence>
<dbReference type="PRINTS" id="PR00038">
    <property type="entry name" value="HTHLUXR"/>
</dbReference>
<evidence type="ECO:0000313" key="25">
    <source>
        <dbReference type="EMBL" id="RGZ12346.1"/>
    </source>
</evidence>
<dbReference type="EMBL" id="JAJCJQ010000025">
    <property type="protein sequence ID" value="MCB6961837.1"/>
    <property type="molecule type" value="Genomic_DNA"/>
</dbReference>
<dbReference type="Proteomes" id="UP000285209">
    <property type="component" value="Unassembled WGS sequence"/>
</dbReference>
<evidence type="ECO:0000256" key="2">
    <source>
        <dbReference type="ARBA" id="ARBA00022553"/>
    </source>
</evidence>
<dbReference type="Proteomes" id="UP000479563">
    <property type="component" value="Unassembled WGS sequence"/>
</dbReference>
<dbReference type="CDD" id="cd06170">
    <property type="entry name" value="LuxR_C_like"/>
    <property type="match status" value="1"/>
</dbReference>
<evidence type="ECO:0000313" key="33">
    <source>
        <dbReference type="EMBL" id="TYL56573.1"/>
    </source>
</evidence>
<dbReference type="EMBL" id="JAAILW010000031">
    <property type="protein sequence ID" value="NSC28238.1"/>
    <property type="molecule type" value="Genomic_DNA"/>
</dbReference>
<dbReference type="InterPro" id="IPR016032">
    <property type="entry name" value="Sig_transdc_resp-reg_C-effctor"/>
</dbReference>
<dbReference type="EMBL" id="QSDV01000084">
    <property type="protein sequence ID" value="RGZ12346.1"/>
    <property type="molecule type" value="Genomic_DNA"/>
</dbReference>
<dbReference type="EMBL" id="QSKY01000003">
    <property type="protein sequence ID" value="RHF06923.1"/>
    <property type="molecule type" value="Genomic_DNA"/>
</dbReference>
<dbReference type="EMBL" id="WKQP01000023">
    <property type="protein sequence ID" value="MSC61042.1"/>
    <property type="molecule type" value="Genomic_DNA"/>
</dbReference>
<dbReference type="Proteomes" id="UP001193670">
    <property type="component" value="Unassembled WGS sequence"/>
</dbReference>
<dbReference type="InterPro" id="IPR011006">
    <property type="entry name" value="CheY-like_superfamily"/>
</dbReference>
<dbReference type="Proteomes" id="UP000261052">
    <property type="component" value="Unassembled WGS sequence"/>
</dbReference>
<dbReference type="Proteomes" id="UP000284835">
    <property type="component" value="Unassembled WGS sequence"/>
</dbReference>
<keyword evidence="5" id="KW-0804">Transcription</keyword>
<dbReference type="EMBL" id="QSTP01000026">
    <property type="protein sequence ID" value="RGM67248.1"/>
    <property type="molecule type" value="Genomic_DNA"/>
</dbReference>
<reference evidence="33 50" key="6">
    <citation type="submission" date="2019-09" db="EMBL/GenBank/DDBJ databases">
        <title>Strain-level analysis of Eubacterium rectale using genomes from metagenomes.</title>
        <authorList>
            <person name="Karcher N."/>
            <person name="Segata N."/>
        </authorList>
    </citation>
    <scope>NUCLEOTIDE SEQUENCE [LARGE SCALE GENOMIC DNA]</scope>
    <source>
        <strain evidence="33 50">L2-21</strain>
    </source>
</reference>
<evidence type="ECO:0000256" key="7">
    <source>
        <dbReference type="PROSITE-ProRule" id="PRU00169"/>
    </source>
</evidence>
<evidence type="ECO:0000313" key="29">
    <source>
        <dbReference type="EMBL" id="RHD92194.1"/>
    </source>
</evidence>
<dbReference type="EMBL" id="QSES01000028">
    <property type="protein sequence ID" value="RGZ89602.1"/>
    <property type="molecule type" value="Genomic_DNA"/>
</dbReference>
<dbReference type="Proteomes" id="UP000095384">
    <property type="component" value="Unassembled WGS sequence"/>
</dbReference>
<dbReference type="GO" id="GO:0000160">
    <property type="term" value="P:phosphorelay signal transduction system"/>
    <property type="evidence" value="ECO:0007669"/>
    <property type="project" value="InterPro"/>
</dbReference>
<reference evidence="34 35" key="2">
    <citation type="submission" date="2015-09" db="EMBL/GenBank/DDBJ databases">
        <authorList>
            <consortium name="Pathogen Informatics"/>
        </authorList>
    </citation>
    <scope>NUCLEOTIDE SEQUENCE [LARGE SCALE GENOMIC DNA]</scope>
    <source>
        <strain evidence="11 34">2789STDY5608860</strain>
        <strain evidence="10 35">2789STDY5834968</strain>
    </source>
</reference>
<dbReference type="GO" id="GO:0003677">
    <property type="term" value="F:DNA binding"/>
    <property type="evidence" value="ECO:0007669"/>
    <property type="project" value="UniProtKB-KW"/>
</dbReference>
<gene>
    <name evidence="11" type="primary">vraR</name>
    <name evidence="32" type="ORF">DW001_15080</name>
    <name evidence="31" type="ORF">DW038_14390</name>
    <name evidence="30" type="ORF">DW703_02810</name>
    <name evidence="29" type="ORF">DW775_12680</name>
    <name evidence="28" type="ORF">DW912_15660</name>
    <name evidence="27" type="ORF">DW967_13070</name>
    <name evidence="26" type="ORF">DW975_14735</name>
    <name evidence="24" type="ORF">DWV45_14000</name>
    <name evidence="23" type="ORF">DWW89_13870</name>
    <name evidence="25" type="ORF">DXA03_16235</name>
    <name evidence="22" type="ORF">DXB72_14785</name>
    <name evidence="21" type="ORF">DXB99_16525</name>
    <name evidence="20" type="ORF">DXD13_13775</name>
    <name evidence="11" type="ORF">ERS852417_02014</name>
    <name evidence="10" type="ORF">ERS852580_02714</name>
    <name evidence="33" type="ORF">FYL37_12265</name>
    <name evidence="18" type="ORF">G4312_10975</name>
    <name evidence="17" type="ORF">G4319_13040</name>
    <name evidence="15" type="ORF">GKE07_12700</name>
    <name evidence="16" type="ORF">GKE44_09725</name>
    <name evidence="19" type="ORF">LD38_14425</name>
    <name evidence="12" type="ORF">LIZ82_13205</name>
    <name evidence="13" type="ORF">LK487_11895</name>
    <name evidence="14" type="ORF">PNE45_12440</name>
</gene>
<evidence type="ECO:0000313" key="45">
    <source>
        <dbReference type="Proteomes" id="UP000283765"/>
    </source>
</evidence>
<dbReference type="GeneID" id="86990304"/>
<reference evidence="14" key="11">
    <citation type="submission" date="2023-01" db="EMBL/GenBank/DDBJ databases">
        <title>Human gut microbiome strain richness.</title>
        <authorList>
            <person name="Chen-Liaw A."/>
        </authorList>
    </citation>
    <scope>NUCLEOTIDE SEQUENCE</scope>
    <source>
        <strain evidence="14">1001283st1_D2_1001283B150209_150212</strain>
    </source>
</reference>
<dbReference type="Proteomes" id="UP001212823">
    <property type="component" value="Unassembled WGS sequence"/>
</dbReference>
<dbReference type="Proteomes" id="UP000283721">
    <property type="component" value="Unassembled WGS sequence"/>
</dbReference>
<evidence type="ECO:0000313" key="27">
    <source>
        <dbReference type="EMBL" id="RGZ89602.1"/>
    </source>
</evidence>
<evidence type="ECO:0000256" key="3">
    <source>
        <dbReference type="ARBA" id="ARBA00023015"/>
    </source>
</evidence>
<evidence type="ECO:0000256" key="6">
    <source>
        <dbReference type="ARBA" id="ARBA00024867"/>
    </source>
</evidence>
<dbReference type="Proteomes" id="UP000286220">
    <property type="component" value="Unassembled WGS sequence"/>
</dbReference>
<dbReference type="PROSITE" id="PS50043">
    <property type="entry name" value="HTH_LUXR_2"/>
    <property type="match status" value="1"/>
</dbReference>
<keyword evidence="3" id="KW-0805">Transcription regulation</keyword>
<dbReference type="Proteomes" id="UP000324325">
    <property type="component" value="Unassembled WGS sequence"/>
</dbReference>
<evidence type="ECO:0000313" key="32">
    <source>
        <dbReference type="EMBL" id="RHL75786.1"/>
    </source>
</evidence>
<evidence type="ECO:0000313" key="19">
    <source>
        <dbReference type="EMBL" id="PWE82649.1"/>
    </source>
</evidence>
<dbReference type="EMBL" id="QSQP01000022">
    <property type="protein sequence ID" value="RGK40268.1"/>
    <property type="molecule type" value="Genomic_DNA"/>
</dbReference>
<dbReference type="Proteomes" id="UP000095673">
    <property type="component" value="Unassembled WGS sequence"/>
</dbReference>
<reference evidence="33 50" key="5">
    <citation type="submission" date="2019-08" db="EMBL/GenBank/DDBJ databases">
        <authorList>
            <person name="Duncan S."/>
            <person name="Walker A."/>
        </authorList>
    </citation>
    <scope>NUCLEOTIDE SEQUENCE [LARGE SCALE GENOMIC DNA]</scope>
    <source>
        <strain evidence="33 50">L2-21</strain>
    </source>
</reference>
<dbReference type="Proteomes" id="UP000260758">
    <property type="component" value="Unassembled WGS sequence"/>
</dbReference>
<feature type="domain" description="HTH luxR-type" evidence="8">
    <location>
        <begin position="144"/>
        <end position="209"/>
    </location>
</feature>
<dbReference type="InterPro" id="IPR058245">
    <property type="entry name" value="NreC/VraR/RcsB-like_REC"/>
</dbReference>
<dbReference type="SUPFAM" id="SSF52172">
    <property type="entry name" value="CheY-like"/>
    <property type="match status" value="1"/>
</dbReference>
<dbReference type="InterPro" id="IPR039420">
    <property type="entry name" value="WalR-like"/>
</dbReference>
<feature type="modified residue" description="4-aspartylphosphate" evidence="7">
    <location>
        <position position="55"/>
    </location>
</feature>
<dbReference type="PROSITE" id="PS50110">
    <property type="entry name" value="RESPONSE_REGULATORY"/>
    <property type="match status" value="1"/>
</dbReference>
<evidence type="ECO:0000313" key="22">
    <source>
        <dbReference type="EMBL" id="RGN19647.1"/>
    </source>
</evidence>
<evidence type="ECO:0000313" key="51">
    <source>
        <dbReference type="Proteomes" id="UP000465607"/>
    </source>
</evidence>
<dbReference type="SUPFAM" id="SSF46894">
    <property type="entry name" value="C-terminal effector domain of the bipartite response regulators"/>
    <property type="match status" value="1"/>
</dbReference>
<dbReference type="EMBL" id="CYYW01000013">
    <property type="protein sequence ID" value="CUO30060.1"/>
    <property type="molecule type" value="Genomic_DNA"/>
</dbReference>
<evidence type="ECO:0000313" key="47">
    <source>
        <dbReference type="Proteomes" id="UP000285209"/>
    </source>
</evidence>
<reference evidence="37 38" key="3">
    <citation type="submission" date="2018-08" db="EMBL/GenBank/DDBJ databases">
        <title>A genome reference for cultivated species of the human gut microbiota.</title>
        <authorList>
            <person name="Zou Y."/>
            <person name="Xue W."/>
            <person name="Luo G."/>
        </authorList>
    </citation>
    <scope>NUCLEOTIDE SEQUENCE [LARGE SCALE GENOMIC DNA]</scope>
    <source>
        <strain evidence="24 43">AF06-19</strain>
        <strain evidence="23 45">AF17-27</strain>
        <strain evidence="32 40">AF36-2BH</strain>
        <strain evidence="31 48">AF39-14AC</strain>
        <strain evidence="30 42">AM26-2LB</strain>
        <strain evidence="29 46">AM30-13AC</strain>
        <strain evidence="28 49">AM42-17AT</strain>
        <strain evidence="27 44">AM47-6BH</strain>
        <strain evidence="26 41">AM48-7</strain>
        <strain evidence="25 47">AM54-25XD</strain>
        <strain evidence="22 38">OM05-6AA</strain>
        <strain evidence="21 37">OM07-13</strain>
        <strain evidence="20 39">TF11-15AC</strain>
    </source>
</reference>
<comment type="function">
    <text evidence="6">May play the central regulatory role in sporulation. It may be an element of the effector pathway responsible for the activation of sporulation genes in response to nutritional stress. Spo0A may act in concert with spo0H (a sigma factor) to control the expression of some genes that are critical to the sporulation process.</text>
</comment>
<evidence type="ECO:0000313" key="10">
    <source>
        <dbReference type="EMBL" id="CUN23110.1"/>
    </source>
</evidence>
<evidence type="ECO:0000313" key="17">
    <source>
        <dbReference type="EMBL" id="NSC28238.1"/>
    </source>
</evidence>
<dbReference type="Gene3D" id="3.40.50.2300">
    <property type="match status" value="1"/>
</dbReference>
<dbReference type="OrthoDB" id="9779069at2"/>
<evidence type="ECO:0000313" key="37">
    <source>
        <dbReference type="Proteomes" id="UP000260758"/>
    </source>
</evidence>
<evidence type="ECO:0000313" key="28">
    <source>
        <dbReference type="EMBL" id="RHA88310.1"/>
    </source>
</evidence>
<dbReference type="EMBL" id="JRFS01000037">
    <property type="protein sequence ID" value="PWE82649.1"/>
    <property type="molecule type" value="Genomic_DNA"/>
</dbReference>
<dbReference type="EMBL" id="QSJS01000020">
    <property type="protein sequence ID" value="RHD92194.1"/>
    <property type="molecule type" value="Genomic_DNA"/>
</dbReference>
<evidence type="ECO:0000313" key="21">
    <source>
        <dbReference type="EMBL" id="RGM67248.1"/>
    </source>
</evidence>
<evidence type="ECO:0000313" key="20">
    <source>
        <dbReference type="EMBL" id="RGK40268.1"/>
    </source>
</evidence>
<evidence type="ECO:0000313" key="18">
    <source>
        <dbReference type="EMBL" id="NSC77790.1"/>
    </source>
</evidence>
<dbReference type="PROSITE" id="PS00622">
    <property type="entry name" value="HTH_LUXR_1"/>
    <property type="match status" value="1"/>
</dbReference>
<evidence type="ECO:0000313" key="39">
    <source>
        <dbReference type="Proteomes" id="UP000261052"/>
    </source>
</evidence>
<dbReference type="Proteomes" id="UP000286181">
    <property type="component" value="Unassembled WGS sequence"/>
</dbReference>
<dbReference type="SMART" id="SM00448">
    <property type="entry name" value="REC"/>
    <property type="match status" value="1"/>
</dbReference>
<dbReference type="EMBL" id="QRXR01000029">
    <property type="protein sequence ID" value="RGU20486.1"/>
    <property type="molecule type" value="Genomic_DNA"/>
</dbReference>
<evidence type="ECO:0000313" key="50">
    <source>
        <dbReference type="Proteomes" id="UP000324325"/>
    </source>
</evidence>
<keyword evidence="4 20" id="KW-0238">DNA-binding</keyword>
<reference evidence="17" key="7">
    <citation type="journal article" date="2020" name="Cell Host Microbe">
        <title>Functional and Genomic Variation between Human-Derived Isolates of Lachnospiraceae Reveals Inter- and Intra-Species Diversity.</title>
        <authorList>
            <person name="Sorbara M.T."/>
            <person name="Littmann E.R."/>
            <person name="Fontana E."/>
            <person name="Moody T.U."/>
            <person name="Kohout C.E."/>
            <person name="Gjonbalaj M."/>
            <person name="Eaton V."/>
            <person name="Seok R."/>
            <person name="Leiner I.M."/>
            <person name="Pamer E.G."/>
        </authorList>
    </citation>
    <scope>NUCLEOTIDE SEQUENCE</scope>
    <source>
        <strain evidence="18">MSK.16.45</strain>
        <strain evidence="17">MSK.17.79</strain>
    </source>
</reference>
<reference evidence="51 52" key="4">
    <citation type="journal article" date="2019" name="Nat. Med.">
        <title>A library of human gut bacterial isolates paired with longitudinal multiomics data enables mechanistic microbiome research.</title>
        <authorList>
            <person name="Poyet M."/>
            <person name="Groussin M."/>
            <person name="Gibbons S.M."/>
            <person name="Avila-Pacheco J."/>
            <person name="Jiang X."/>
            <person name="Kearney S.M."/>
            <person name="Perrotta A.R."/>
            <person name="Berdy B."/>
            <person name="Zhao S."/>
            <person name="Lieberman T.D."/>
            <person name="Swanson P.K."/>
            <person name="Smith M."/>
            <person name="Roesemann S."/>
            <person name="Alexander J.E."/>
            <person name="Rich S.A."/>
            <person name="Livny J."/>
            <person name="Vlamakis H."/>
            <person name="Clish C."/>
            <person name="Bullock K."/>
            <person name="Deik A."/>
            <person name="Scott J."/>
            <person name="Pierce K.A."/>
            <person name="Xavier R.J."/>
            <person name="Alm E.J."/>
        </authorList>
    </citation>
    <scope>NUCLEOTIDE SEQUENCE [LARGE SCALE GENOMIC DNA]</scope>
    <source>
        <strain evidence="15 52">BIOML-A11</strain>
        <strain evidence="16 51">BIOML-A5</strain>
    </source>
</reference>
<evidence type="ECO:0000313" key="44">
    <source>
        <dbReference type="Proteomes" id="UP000283721"/>
    </source>
</evidence>
<dbReference type="EMBL" id="QROF01000018">
    <property type="protein sequence ID" value="RHL01963.1"/>
    <property type="molecule type" value="Genomic_DNA"/>
</dbReference>
<evidence type="ECO:0000313" key="24">
    <source>
        <dbReference type="EMBL" id="RGW85401.1"/>
    </source>
</evidence>
<proteinExistence type="predicted"/>
<reference evidence="19 36" key="1">
    <citation type="submission" date="2014-09" db="EMBL/GenBank/DDBJ databases">
        <title>Butyrate-producing bacteria isolated from human gut.</title>
        <authorList>
            <person name="Zhang Q."/>
            <person name="Zhao L."/>
        </authorList>
    </citation>
    <scope>NUCLEOTIDE SEQUENCE [LARGE SCALE GENOMIC DNA]</scope>
    <source>
        <strain evidence="19 36">R22</strain>
    </source>
</reference>
<dbReference type="Proteomes" id="UP001197741">
    <property type="component" value="Unassembled WGS sequence"/>
</dbReference>
<dbReference type="OMA" id="QDYVIPA"/>
<dbReference type="Pfam" id="PF00196">
    <property type="entry name" value="GerE"/>
    <property type="match status" value="1"/>
</dbReference>
<evidence type="ECO:0000313" key="41">
    <source>
        <dbReference type="Proteomes" id="UP000283431"/>
    </source>
</evidence>
<dbReference type="EMBL" id="QRPB01000025">
    <property type="protein sequence ID" value="RHL75786.1"/>
    <property type="molecule type" value="Genomic_DNA"/>
</dbReference>
<evidence type="ECO:0000313" key="30">
    <source>
        <dbReference type="EMBL" id="RHF06923.1"/>
    </source>
</evidence>
<reference evidence="17" key="8">
    <citation type="submission" date="2020-02" db="EMBL/GenBank/DDBJ databases">
        <authorList>
            <person name="Littmann E."/>
            <person name="Sorbara M."/>
        </authorList>
    </citation>
    <scope>NUCLEOTIDE SEQUENCE</scope>
    <source>
        <strain evidence="18">MSK.16.45</strain>
        <strain evidence="17">MSK.17.79</strain>
    </source>
</reference>
<evidence type="ECO:0000313" key="11">
    <source>
        <dbReference type="EMBL" id="CUO30060.1"/>
    </source>
</evidence>
<dbReference type="EMBL" id="QSFZ01000026">
    <property type="protein sequence ID" value="RHA88310.1"/>
    <property type="molecule type" value="Genomic_DNA"/>
</dbReference>
<evidence type="ECO:0000313" key="48">
    <source>
        <dbReference type="Proteomes" id="UP000286181"/>
    </source>
</evidence>
<dbReference type="EMBL" id="CYXM01000015">
    <property type="protein sequence ID" value="CUN23110.1"/>
    <property type="molecule type" value="Genomic_DNA"/>
</dbReference>
<evidence type="ECO:0000313" key="38">
    <source>
        <dbReference type="Proteomes" id="UP000260970"/>
    </source>
</evidence>
<dbReference type="Proteomes" id="UP000283765">
    <property type="component" value="Unassembled WGS sequence"/>
</dbReference>
<evidence type="ECO:0000313" key="15">
    <source>
        <dbReference type="EMBL" id="MSC61042.1"/>
    </source>
</evidence>
<dbReference type="Proteomes" id="UP000266698">
    <property type="component" value="Unassembled WGS sequence"/>
</dbReference>
<evidence type="ECO:0000313" key="42">
    <source>
        <dbReference type="Proteomes" id="UP000283501"/>
    </source>
</evidence>
<dbReference type="GO" id="GO:0006355">
    <property type="term" value="P:regulation of DNA-templated transcription"/>
    <property type="evidence" value="ECO:0007669"/>
    <property type="project" value="InterPro"/>
</dbReference>
<evidence type="ECO:0000313" key="31">
    <source>
        <dbReference type="EMBL" id="RHL01963.1"/>
    </source>
</evidence>
<evidence type="ECO:0000313" key="40">
    <source>
        <dbReference type="Proteomes" id="UP000266698"/>
    </source>
</evidence>
<dbReference type="Proteomes" id="UP000260970">
    <property type="component" value="Unassembled WGS sequence"/>
</dbReference>
<dbReference type="EMBL" id="WKQV01000012">
    <property type="protein sequence ID" value="MSD27429.1"/>
    <property type="molecule type" value="Genomic_DNA"/>
</dbReference>
<dbReference type="Proteomes" id="UP000283683">
    <property type="component" value="Unassembled WGS sequence"/>
</dbReference>
<dbReference type="AlphaFoldDB" id="A0A174E1V9"/>
<evidence type="ECO:0000313" key="12">
    <source>
        <dbReference type="EMBL" id="MCB6961837.1"/>
    </source>
</evidence>
<evidence type="ECO:0000313" key="36">
    <source>
        <dbReference type="Proteomes" id="UP000245905"/>
    </source>
</evidence>
<dbReference type="EMBL" id="QSUG01000021">
    <property type="protein sequence ID" value="RGN19647.1"/>
    <property type="molecule type" value="Genomic_DNA"/>
</dbReference>
<evidence type="ECO:0000313" key="35">
    <source>
        <dbReference type="Proteomes" id="UP000095673"/>
    </source>
</evidence>